<dbReference type="KEGG" id="bgok:Pr1d_48420"/>
<dbReference type="RefSeq" id="WP_148075732.1">
    <property type="nucleotide sequence ID" value="NZ_CP042913.1"/>
</dbReference>
<keyword evidence="3" id="KW-1185">Reference proteome</keyword>
<name>A0A5B9QKC4_9BACT</name>
<feature type="transmembrane region" description="Helical" evidence="1">
    <location>
        <begin position="12"/>
        <end position="31"/>
    </location>
</feature>
<keyword evidence="1" id="KW-0812">Transmembrane</keyword>
<accession>A0A5B9QKC4</accession>
<reference evidence="2 3" key="1">
    <citation type="submission" date="2019-08" db="EMBL/GenBank/DDBJ databases">
        <title>Deep-cultivation of Planctomycetes and their phenomic and genomic characterization uncovers novel biology.</title>
        <authorList>
            <person name="Wiegand S."/>
            <person name="Jogler M."/>
            <person name="Boedeker C."/>
            <person name="Pinto D."/>
            <person name="Vollmers J."/>
            <person name="Rivas-Marin E."/>
            <person name="Kohn T."/>
            <person name="Peeters S.H."/>
            <person name="Heuer A."/>
            <person name="Rast P."/>
            <person name="Oberbeckmann S."/>
            <person name="Bunk B."/>
            <person name="Jeske O."/>
            <person name="Meyerdierks A."/>
            <person name="Storesund J.E."/>
            <person name="Kallscheuer N."/>
            <person name="Luecker S."/>
            <person name="Lage O.M."/>
            <person name="Pohl T."/>
            <person name="Merkel B.J."/>
            <person name="Hornburger P."/>
            <person name="Mueller R.-W."/>
            <person name="Bruemmer F."/>
            <person name="Labrenz M."/>
            <person name="Spormann A.M."/>
            <person name="Op den Camp H."/>
            <person name="Overmann J."/>
            <person name="Amann R."/>
            <person name="Jetten M.S.M."/>
            <person name="Mascher T."/>
            <person name="Medema M.H."/>
            <person name="Devos D.P."/>
            <person name="Kaster A.-K."/>
            <person name="Ovreas L."/>
            <person name="Rohde M."/>
            <person name="Galperin M.Y."/>
            <person name="Jogler C."/>
        </authorList>
    </citation>
    <scope>NUCLEOTIDE SEQUENCE [LARGE SCALE GENOMIC DNA]</scope>
    <source>
        <strain evidence="2 3">Pr1d</strain>
    </source>
</reference>
<organism evidence="2 3">
    <name type="scientific">Bythopirellula goksoeyrii</name>
    <dbReference type="NCBI Taxonomy" id="1400387"/>
    <lineage>
        <taxon>Bacteria</taxon>
        <taxon>Pseudomonadati</taxon>
        <taxon>Planctomycetota</taxon>
        <taxon>Planctomycetia</taxon>
        <taxon>Pirellulales</taxon>
        <taxon>Lacipirellulaceae</taxon>
        <taxon>Bythopirellula</taxon>
    </lineage>
</organism>
<keyword evidence="1" id="KW-0472">Membrane</keyword>
<feature type="transmembrane region" description="Helical" evidence="1">
    <location>
        <begin position="37"/>
        <end position="59"/>
    </location>
</feature>
<evidence type="ECO:0000313" key="3">
    <source>
        <dbReference type="Proteomes" id="UP000323917"/>
    </source>
</evidence>
<gene>
    <name evidence="2" type="ORF">Pr1d_48420</name>
</gene>
<sequence length="68" mass="7131">MENTVTRLPFRILAGILGAILLLYSLPVSLLEASTGSLRGCFMAVSCLVGGIGLTLGAYTGRWFNSPA</sequence>
<dbReference type="AlphaFoldDB" id="A0A5B9QKC4"/>
<keyword evidence="1" id="KW-1133">Transmembrane helix</keyword>
<evidence type="ECO:0000256" key="1">
    <source>
        <dbReference type="SAM" id="Phobius"/>
    </source>
</evidence>
<dbReference type="Proteomes" id="UP000323917">
    <property type="component" value="Chromosome"/>
</dbReference>
<proteinExistence type="predicted"/>
<dbReference type="EMBL" id="CP042913">
    <property type="protein sequence ID" value="QEG37496.1"/>
    <property type="molecule type" value="Genomic_DNA"/>
</dbReference>
<evidence type="ECO:0000313" key="2">
    <source>
        <dbReference type="EMBL" id="QEG37496.1"/>
    </source>
</evidence>
<protein>
    <submittedName>
        <fullName evidence="2">Uncharacterized protein</fullName>
    </submittedName>
</protein>